<evidence type="ECO:0000313" key="3">
    <source>
        <dbReference type="EnsemblMetazoa" id="LLOJ004926-PA"/>
    </source>
</evidence>
<reference evidence="2" key="2">
    <citation type="journal article" date="2020" name="BMC">
        <title>Leishmania infection induces a limited differential gene expression in the sand fly midgut.</title>
        <authorList>
            <person name="Coutinho-Abreu I.V."/>
            <person name="Serafim T.D."/>
            <person name="Meneses C."/>
            <person name="Kamhawi S."/>
            <person name="Oliveira F."/>
            <person name="Valenzuela J.G."/>
        </authorList>
    </citation>
    <scope>NUCLEOTIDE SEQUENCE</scope>
    <source>
        <strain evidence="2">Jacobina</strain>
        <tissue evidence="2">Midgut</tissue>
    </source>
</reference>
<dbReference type="OrthoDB" id="8190314at2759"/>
<accession>A0A1B0CJZ0</accession>
<dbReference type="KEGG" id="lll:129795376"/>
<dbReference type="EnsemblMetazoa" id="LLOJ004926-RA">
    <property type="protein sequence ID" value="LLOJ004926-PA"/>
    <property type="gene ID" value="LLOJ004926"/>
</dbReference>
<name>A0A1B0CJZ0_LUTLO</name>
<dbReference type="CTD" id="37468"/>
<reference evidence="3" key="3">
    <citation type="submission" date="2020-05" db="UniProtKB">
        <authorList>
            <consortium name="EnsemblMetazoa"/>
        </authorList>
    </citation>
    <scope>IDENTIFICATION</scope>
    <source>
        <strain evidence="3">Jacobina</strain>
    </source>
</reference>
<dbReference type="EMBL" id="GITU01004183">
    <property type="protein sequence ID" value="MBC1172886.1"/>
    <property type="molecule type" value="Transcribed_RNA"/>
</dbReference>
<dbReference type="RefSeq" id="XP_055692577.1">
    <property type="nucleotide sequence ID" value="XM_055836602.1"/>
</dbReference>
<dbReference type="GeneID" id="129795376"/>
<evidence type="ECO:0000313" key="2">
    <source>
        <dbReference type="EMBL" id="MBC1172886.1"/>
    </source>
</evidence>
<keyword evidence="4" id="KW-1185">Reference proteome</keyword>
<feature type="compositionally biased region" description="Basic and acidic residues" evidence="1">
    <location>
        <begin position="112"/>
        <end position="124"/>
    </location>
</feature>
<evidence type="ECO:0000313" key="4">
    <source>
        <dbReference type="Proteomes" id="UP000092461"/>
    </source>
</evidence>
<dbReference type="VEuPathDB" id="VectorBase:LLONM1_003951"/>
<feature type="region of interest" description="Disordered" evidence="1">
    <location>
        <begin position="109"/>
        <end position="136"/>
    </location>
</feature>
<evidence type="ECO:0000256" key="1">
    <source>
        <dbReference type="SAM" id="MobiDB-lite"/>
    </source>
</evidence>
<proteinExistence type="predicted"/>
<sequence>MVIKMSGSEKMQQRRELIGNRKEFRIEKNDAHLRIVGNDNRILVHHNNGSVDIVGNSSTVKVAQNAGSIQYTGNCGRISLGAGSSNTNVNYTGSGGRMKLIDGTNALWKKKSPNDKKEHRKTSEQARGSSPKIFPDATNVHINTNSANIVINNTIIR</sequence>
<protein>
    <submittedName>
        <fullName evidence="2 3">Uncharacterized protein</fullName>
    </submittedName>
</protein>
<organism evidence="3 4">
    <name type="scientific">Lutzomyia longipalpis</name>
    <name type="common">Sand fly</name>
    <dbReference type="NCBI Taxonomy" id="7200"/>
    <lineage>
        <taxon>Eukaryota</taxon>
        <taxon>Metazoa</taxon>
        <taxon>Ecdysozoa</taxon>
        <taxon>Arthropoda</taxon>
        <taxon>Hexapoda</taxon>
        <taxon>Insecta</taxon>
        <taxon>Pterygota</taxon>
        <taxon>Neoptera</taxon>
        <taxon>Endopterygota</taxon>
        <taxon>Diptera</taxon>
        <taxon>Nematocera</taxon>
        <taxon>Psychodoidea</taxon>
        <taxon>Psychodidae</taxon>
        <taxon>Lutzomyia</taxon>
        <taxon>Lutzomyia</taxon>
    </lineage>
</organism>
<dbReference type="EMBL" id="AJWK01015539">
    <property type="status" value="NOT_ANNOTATED_CDS"/>
    <property type="molecule type" value="Genomic_DNA"/>
</dbReference>
<reference evidence="4" key="1">
    <citation type="submission" date="2012-05" db="EMBL/GenBank/DDBJ databases">
        <title>Whole Genome Assembly of Lutzomyia longipalpis.</title>
        <authorList>
            <person name="Richards S."/>
            <person name="Qu C."/>
            <person name="Dillon R."/>
            <person name="Worley K."/>
            <person name="Scherer S."/>
            <person name="Batterton M."/>
            <person name="Taylor A."/>
            <person name="Hawes A."/>
            <person name="Hernandez B."/>
            <person name="Kovar C."/>
            <person name="Mandapat C."/>
            <person name="Pham C."/>
            <person name="Qu C."/>
            <person name="Jing C."/>
            <person name="Bess C."/>
            <person name="Bandaranaike D."/>
            <person name="Ngo D."/>
            <person name="Ongeri F."/>
            <person name="Arias F."/>
            <person name="Lara F."/>
            <person name="Weissenberger G."/>
            <person name="Kamau G."/>
            <person name="Han H."/>
            <person name="Shen H."/>
            <person name="Dinh H."/>
            <person name="Khalil I."/>
            <person name="Jones J."/>
            <person name="Shafer J."/>
            <person name="Jayaseelan J."/>
            <person name="Quiroz J."/>
            <person name="Blankenburg K."/>
            <person name="Nguyen L."/>
            <person name="Jackson L."/>
            <person name="Francisco L."/>
            <person name="Tang L.-Y."/>
            <person name="Pu L.-L."/>
            <person name="Perales L."/>
            <person name="Lorensuhewa L."/>
            <person name="Munidasa M."/>
            <person name="Coyle M."/>
            <person name="Taylor M."/>
            <person name="Puazo M."/>
            <person name="Firestine M."/>
            <person name="Scheel M."/>
            <person name="Javaid M."/>
            <person name="Wang M."/>
            <person name="Li M."/>
            <person name="Tabassum N."/>
            <person name="Saada N."/>
            <person name="Osuji N."/>
            <person name="Aqrawi P."/>
            <person name="Fu Q."/>
            <person name="Thornton R."/>
            <person name="Raj R."/>
            <person name="Goodspeed R."/>
            <person name="Mata R."/>
            <person name="Najjar R."/>
            <person name="Gubbala S."/>
            <person name="Lee S."/>
            <person name="Denson S."/>
            <person name="Patil S."/>
            <person name="Macmil S."/>
            <person name="Qi S."/>
            <person name="Matskevitch T."/>
            <person name="Palculict T."/>
            <person name="Mathew T."/>
            <person name="Vee V."/>
            <person name="Velamala V."/>
            <person name="Korchina V."/>
            <person name="Cai W."/>
            <person name="Liu W."/>
            <person name="Dai W."/>
            <person name="Zou X."/>
            <person name="Zhu Y."/>
            <person name="Zhang Y."/>
            <person name="Wu Y.-Q."/>
            <person name="Xin Y."/>
            <person name="Nazarath L."/>
            <person name="Kovar C."/>
            <person name="Han Y."/>
            <person name="Muzny D."/>
            <person name="Gibbs R."/>
        </authorList>
    </citation>
    <scope>NUCLEOTIDE SEQUENCE [LARGE SCALE GENOMIC DNA]</scope>
    <source>
        <strain evidence="4">Jacobina</strain>
    </source>
</reference>
<dbReference type="VEuPathDB" id="VectorBase:LLOJ004926"/>
<dbReference type="AlphaFoldDB" id="A0A1B0CJZ0"/>
<dbReference type="Proteomes" id="UP000092461">
    <property type="component" value="Unassembled WGS sequence"/>
</dbReference>